<evidence type="ECO:0000256" key="1">
    <source>
        <dbReference type="ARBA" id="ARBA00022714"/>
    </source>
</evidence>
<sequence>MKITKEESMKRGEFLRSFGLSTSALMAFYCMGTLTSCGTDQEDPEPVPGTGSGFTNGISGTASGNAVNFSIDLTHASYSKLKTAGQYSVIGDVLVAFTADSSYIALSKTCTHQGSTVRYRTAQNDVFCDSHNSEFSPTGAVEQGPAAAPLTAYKTTLSTDGNTLTVKA</sequence>
<dbReference type="Pfam" id="PF00355">
    <property type="entry name" value="Rieske"/>
    <property type="match status" value="1"/>
</dbReference>
<keyword evidence="3" id="KW-0408">Iron</keyword>
<keyword evidence="2" id="KW-0479">Metal-binding</keyword>
<evidence type="ECO:0000256" key="4">
    <source>
        <dbReference type="ARBA" id="ARBA00023014"/>
    </source>
</evidence>
<keyword evidence="1" id="KW-0001">2Fe-2S</keyword>
<dbReference type="Proteomes" id="UP000612680">
    <property type="component" value="Chromosome"/>
</dbReference>
<dbReference type="InterPro" id="IPR014349">
    <property type="entry name" value="Rieske_Fe-S_prot"/>
</dbReference>
<name>A0ABX7I9Y5_9BACT</name>
<gene>
    <name evidence="7" type="ORF">HWI92_17265</name>
</gene>
<dbReference type="InterPro" id="IPR017941">
    <property type="entry name" value="Rieske_2Fe-2S"/>
</dbReference>
<keyword evidence="8" id="KW-1185">Reference proteome</keyword>
<proteinExistence type="predicted"/>
<feature type="domain" description="Rieske" evidence="6">
    <location>
        <begin position="92"/>
        <end position="164"/>
    </location>
</feature>
<dbReference type="Gene3D" id="2.102.10.10">
    <property type="entry name" value="Rieske [2Fe-2S] iron-sulphur domain"/>
    <property type="match status" value="1"/>
</dbReference>
<evidence type="ECO:0000313" key="7">
    <source>
        <dbReference type="EMBL" id="QRR02533.1"/>
    </source>
</evidence>
<dbReference type="PANTHER" id="PTHR10134">
    <property type="entry name" value="CYTOCHROME B-C1 COMPLEX SUBUNIT RIESKE, MITOCHONDRIAL"/>
    <property type="match status" value="1"/>
</dbReference>
<dbReference type="InterPro" id="IPR036922">
    <property type="entry name" value="Rieske_2Fe-2S_sf"/>
</dbReference>
<keyword evidence="4" id="KW-0411">Iron-sulfur</keyword>
<organism evidence="7 8">
    <name type="scientific">Dyadobacter sandarakinus</name>
    <dbReference type="NCBI Taxonomy" id="2747268"/>
    <lineage>
        <taxon>Bacteria</taxon>
        <taxon>Pseudomonadati</taxon>
        <taxon>Bacteroidota</taxon>
        <taxon>Cytophagia</taxon>
        <taxon>Cytophagales</taxon>
        <taxon>Spirosomataceae</taxon>
        <taxon>Dyadobacter</taxon>
    </lineage>
</organism>
<evidence type="ECO:0000256" key="5">
    <source>
        <dbReference type="ARBA" id="ARBA00023157"/>
    </source>
</evidence>
<dbReference type="EMBL" id="CP056775">
    <property type="protein sequence ID" value="QRR02533.1"/>
    <property type="molecule type" value="Genomic_DNA"/>
</dbReference>
<evidence type="ECO:0000313" key="8">
    <source>
        <dbReference type="Proteomes" id="UP000612680"/>
    </source>
</evidence>
<dbReference type="CDD" id="cd03467">
    <property type="entry name" value="Rieske"/>
    <property type="match status" value="1"/>
</dbReference>
<dbReference type="PROSITE" id="PS51296">
    <property type="entry name" value="RIESKE"/>
    <property type="match status" value="1"/>
</dbReference>
<evidence type="ECO:0000259" key="6">
    <source>
        <dbReference type="PROSITE" id="PS51296"/>
    </source>
</evidence>
<evidence type="ECO:0000256" key="2">
    <source>
        <dbReference type="ARBA" id="ARBA00022723"/>
    </source>
</evidence>
<dbReference type="SUPFAM" id="SSF50022">
    <property type="entry name" value="ISP domain"/>
    <property type="match status" value="1"/>
</dbReference>
<dbReference type="RefSeq" id="WP_204657574.1">
    <property type="nucleotide sequence ID" value="NZ_CP056775.1"/>
</dbReference>
<protein>
    <submittedName>
        <fullName evidence="7">Rieske (2Fe-2S) protein</fullName>
    </submittedName>
</protein>
<reference evidence="7 8" key="1">
    <citation type="submission" date="2020-06" db="EMBL/GenBank/DDBJ databases">
        <title>Dyadobacter sandarakinus sp. nov., isolated from the soil of the Arctic Yellow River Station.</title>
        <authorList>
            <person name="Zhang Y."/>
            <person name="Peng F."/>
        </authorList>
    </citation>
    <scope>NUCLEOTIDE SEQUENCE [LARGE SCALE GENOMIC DNA]</scope>
    <source>
        <strain evidence="7 8">Q3-56</strain>
    </source>
</reference>
<keyword evidence="5" id="KW-1015">Disulfide bond</keyword>
<accession>A0ABX7I9Y5</accession>
<evidence type="ECO:0000256" key="3">
    <source>
        <dbReference type="ARBA" id="ARBA00023004"/>
    </source>
</evidence>